<keyword evidence="1" id="KW-0902">Two-component regulatory system</keyword>
<protein>
    <recommendedName>
        <fullName evidence="5">Response regulatory domain-containing protein</fullName>
    </recommendedName>
</protein>
<dbReference type="OrthoDB" id="1420446at2759"/>
<accession>A0A2Z6PB31</accession>
<dbReference type="SUPFAM" id="SSF52172">
    <property type="entry name" value="CheY-like"/>
    <property type="match status" value="1"/>
</dbReference>
<keyword evidence="3" id="KW-0804">Transcription</keyword>
<dbReference type="AlphaFoldDB" id="A0A2Z6PB31"/>
<evidence type="ECO:0000256" key="4">
    <source>
        <dbReference type="PROSITE-ProRule" id="PRU00169"/>
    </source>
</evidence>
<gene>
    <name evidence="6" type="ORF">TSUD_362670</name>
</gene>
<dbReference type="InterPro" id="IPR045279">
    <property type="entry name" value="ARR-like"/>
</dbReference>
<dbReference type="InterPro" id="IPR001789">
    <property type="entry name" value="Sig_transdc_resp-reg_receiver"/>
</dbReference>
<evidence type="ECO:0000256" key="3">
    <source>
        <dbReference type="ARBA" id="ARBA00023163"/>
    </source>
</evidence>
<dbReference type="PROSITE" id="PS50110">
    <property type="entry name" value="RESPONSE_REGULATORY"/>
    <property type="match status" value="1"/>
</dbReference>
<evidence type="ECO:0000256" key="2">
    <source>
        <dbReference type="ARBA" id="ARBA00023015"/>
    </source>
</evidence>
<dbReference type="Proteomes" id="UP000242715">
    <property type="component" value="Unassembled WGS sequence"/>
</dbReference>
<dbReference type="GO" id="GO:0000160">
    <property type="term" value="P:phosphorelay signal transduction system"/>
    <property type="evidence" value="ECO:0007669"/>
    <property type="project" value="UniProtKB-KW"/>
</dbReference>
<feature type="domain" description="Response regulatory" evidence="5">
    <location>
        <begin position="22"/>
        <end position="140"/>
    </location>
</feature>
<dbReference type="EMBL" id="DF973798">
    <property type="protein sequence ID" value="GAU40287.1"/>
    <property type="molecule type" value="Genomic_DNA"/>
</dbReference>
<evidence type="ECO:0000256" key="1">
    <source>
        <dbReference type="ARBA" id="ARBA00023012"/>
    </source>
</evidence>
<reference evidence="7" key="1">
    <citation type="journal article" date="2017" name="Front. Plant Sci.">
        <title>Climate Clever Clovers: New Paradigm to Reduce the Environmental Footprint of Ruminants by Breeding Low Methanogenic Forages Utilizing Haplotype Variation.</title>
        <authorList>
            <person name="Kaur P."/>
            <person name="Appels R."/>
            <person name="Bayer P.E."/>
            <person name="Keeble-Gagnere G."/>
            <person name="Wang J."/>
            <person name="Hirakawa H."/>
            <person name="Shirasawa K."/>
            <person name="Vercoe P."/>
            <person name="Stefanova K."/>
            <person name="Durmic Z."/>
            <person name="Nichols P."/>
            <person name="Revell C."/>
            <person name="Isobe S.N."/>
            <person name="Edwards D."/>
            <person name="Erskine W."/>
        </authorList>
    </citation>
    <scope>NUCLEOTIDE SEQUENCE [LARGE SCALE GENOMIC DNA]</scope>
    <source>
        <strain evidence="7">cv. Daliak</strain>
    </source>
</reference>
<dbReference type="Gene3D" id="3.40.50.2300">
    <property type="match status" value="1"/>
</dbReference>
<evidence type="ECO:0000313" key="6">
    <source>
        <dbReference type="EMBL" id="GAU40287.1"/>
    </source>
</evidence>
<dbReference type="PANTHER" id="PTHR43874:SF58">
    <property type="entry name" value="TWO-COMPONENT RESPONSE REGULATOR-LIKE APRR8-RELATED"/>
    <property type="match status" value="1"/>
</dbReference>
<dbReference type="GO" id="GO:0009736">
    <property type="term" value="P:cytokinin-activated signaling pathway"/>
    <property type="evidence" value="ECO:0007669"/>
    <property type="project" value="InterPro"/>
</dbReference>
<keyword evidence="2" id="KW-0805">Transcription regulation</keyword>
<keyword evidence="7" id="KW-1185">Reference proteome</keyword>
<comment type="caution">
    <text evidence="4">Lacks conserved residue(s) required for the propagation of feature annotation.</text>
</comment>
<sequence>MESDEPQSAELRKYTRLVAGVKVLVVDANSTCQAVISKLLLSLVYEVLVTTATLAYETLSIIGEKKNEINLVHVEAQLPDMEIYELIEKMKSSNIQSFVMTAYDEDIPPYQKNQVQELNCDLESRFRFLIYNSFRSVEPI</sequence>
<proteinExistence type="predicted"/>
<evidence type="ECO:0000313" key="7">
    <source>
        <dbReference type="Proteomes" id="UP000242715"/>
    </source>
</evidence>
<dbReference type="PANTHER" id="PTHR43874">
    <property type="entry name" value="TWO-COMPONENT RESPONSE REGULATOR"/>
    <property type="match status" value="1"/>
</dbReference>
<dbReference type="InterPro" id="IPR011006">
    <property type="entry name" value="CheY-like_superfamily"/>
</dbReference>
<name>A0A2Z6PB31_TRISU</name>
<organism evidence="6 7">
    <name type="scientific">Trifolium subterraneum</name>
    <name type="common">Subterranean clover</name>
    <dbReference type="NCBI Taxonomy" id="3900"/>
    <lineage>
        <taxon>Eukaryota</taxon>
        <taxon>Viridiplantae</taxon>
        <taxon>Streptophyta</taxon>
        <taxon>Embryophyta</taxon>
        <taxon>Tracheophyta</taxon>
        <taxon>Spermatophyta</taxon>
        <taxon>Magnoliopsida</taxon>
        <taxon>eudicotyledons</taxon>
        <taxon>Gunneridae</taxon>
        <taxon>Pentapetalae</taxon>
        <taxon>rosids</taxon>
        <taxon>fabids</taxon>
        <taxon>Fabales</taxon>
        <taxon>Fabaceae</taxon>
        <taxon>Papilionoideae</taxon>
        <taxon>50 kb inversion clade</taxon>
        <taxon>NPAAA clade</taxon>
        <taxon>Hologalegina</taxon>
        <taxon>IRL clade</taxon>
        <taxon>Trifolieae</taxon>
        <taxon>Trifolium</taxon>
    </lineage>
</organism>
<evidence type="ECO:0000259" key="5">
    <source>
        <dbReference type="PROSITE" id="PS50110"/>
    </source>
</evidence>